<name>A0A136JDG0_9PEZI</name>
<reference evidence="3" key="1">
    <citation type="submission" date="2016-02" db="EMBL/GenBank/DDBJ databases">
        <title>Draft genome sequence of Microdochium bolleyi, a fungal endophyte of beachgrass.</title>
        <authorList>
            <consortium name="DOE Joint Genome Institute"/>
            <person name="David A.S."/>
            <person name="May G."/>
            <person name="Haridas S."/>
            <person name="Lim J."/>
            <person name="Wang M."/>
            <person name="Labutti K."/>
            <person name="Lipzen A."/>
            <person name="Barry K."/>
            <person name="Grigoriev I.V."/>
        </authorList>
    </citation>
    <scope>NUCLEOTIDE SEQUENCE [LARGE SCALE GENOMIC DNA]</scope>
    <source>
        <strain evidence="3">J235TASD1</strain>
    </source>
</reference>
<gene>
    <name evidence="2" type="ORF">Micbo1qcDRAFT_200606</name>
</gene>
<keyword evidence="3" id="KW-1185">Reference proteome</keyword>
<evidence type="ECO:0000256" key="1">
    <source>
        <dbReference type="SAM" id="MobiDB-lite"/>
    </source>
</evidence>
<evidence type="ECO:0000313" key="3">
    <source>
        <dbReference type="Proteomes" id="UP000070501"/>
    </source>
</evidence>
<feature type="region of interest" description="Disordered" evidence="1">
    <location>
        <begin position="1"/>
        <end position="29"/>
    </location>
</feature>
<sequence length="209" mass="23995">MSTYDSRDIRSGAQNAKRDRDHKEKWTHGIRALPGKPARKDRLTFEPGVDDGGKVRPERVYQCCRHPTTNVSKLLRQTTHYDIPQSRFRANIDARVQLSDPEIRSDYLSEDAATHLSPNGARELKSDGFMYSFDKPGPTGPLPLDVYLRDDLRAKRKQDREDQKDYRLVDENGNELEGSKAWRRVRRPANAPAEEETDLDRSDGGFELI</sequence>
<accession>A0A136JDG0</accession>
<dbReference type="OrthoDB" id="5153521at2759"/>
<feature type="compositionally biased region" description="Basic and acidic residues" evidence="1">
    <location>
        <begin position="154"/>
        <end position="170"/>
    </location>
</feature>
<dbReference type="AlphaFoldDB" id="A0A136JDG0"/>
<feature type="compositionally biased region" description="Basic and acidic residues" evidence="1">
    <location>
        <begin position="1"/>
        <end position="27"/>
    </location>
</feature>
<feature type="compositionally biased region" description="Basic and acidic residues" evidence="1">
    <location>
        <begin position="199"/>
        <end position="209"/>
    </location>
</feature>
<dbReference type="InParanoid" id="A0A136JDG0"/>
<organism evidence="2 3">
    <name type="scientific">Microdochium bolleyi</name>
    <dbReference type="NCBI Taxonomy" id="196109"/>
    <lineage>
        <taxon>Eukaryota</taxon>
        <taxon>Fungi</taxon>
        <taxon>Dikarya</taxon>
        <taxon>Ascomycota</taxon>
        <taxon>Pezizomycotina</taxon>
        <taxon>Sordariomycetes</taxon>
        <taxon>Xylariomycetidae</taxon>
        <taxon>Xylariales</taxon>
        <taxon>Microdochiaceae</taxon>
        <taxon>Microdochium</taxon>
    </lineage>
</organism>
<feature type="region of interest" description="Disordered" evidence="1">
    <location>
        <begin position="154"/>
        <end position="209"/>
    </location>
</feature>
<dbReference type="Proteomes" id="UP000070501">
    <property type="component" value="Unassembled WGS sequence"/>
</dbReference>
<proteinExistence type="predicted"/>
<evidence type="ECO:0000313" key="2">
    <source>
        <dbReference type="EMBL" id="KXJ95177.1"/>
    </source>
</evidence>
<dbReference type="EMBL" id="KQ964246">
    <property type="protein sequence ID" value="KXJ95177.1"/>
    <property type="molecule type" value="Genomic_DNA"/>
</dbReference>
<protein>
    <submittedName>
        <fullName evidence="2">Uncharacterized protein</fullName>
    </submittedName>
</protein>